<proteinExistence type="predicted"/>
<evidence type="ECO:0000313" key="1">
    <source>
        <dbReference type="EMBL" id="CDE34768.1"/>
    </source>
</evidence>
<accession>R7H737</accession>
<dbReference type="EMBL" id="CBIT010000268">
    <property type="protein sequence ID" value="CDE34768.1"/>
    <property type="molecule type" value="Genomic_DNA"/>
</dbReference>
<name>R7H737_9BACT</name>
<reference evidence="1" key="1">
    <citation type="submission" date="2012-11" db="EMBL/GenBank/DDBJ databases">
        <title>Dependencies among metagenomic species, viruses, plasmids and units of genetic variation.</title>
        <authorList>
            <person name="Nielsen H.B."/>
            <person name="Almeida M."/>
            <person name="Juncker A.S."/>
            <person name="Rasmussen S."/>
            <person name="Li J."/>
            <person name="Sunagawa S."/>
            <person name="Plichta D."/>
            <person name="Gautier L."/>
            <person name="Le Chatelier E."/>
            <person name="Peletier E."/>
            <person name="Bonde I."/>
            <person name="Nielsen T."/>
            <person name="Manichanh C."/>
            <person name="Arumugam M."/>
            <person name="Batto J."/>
            <person name="Santos M.B.Q.D."/>
            <person name="Blom N."/>
            <person name="Borruel N."/>
            <person name="Burgdorf K.S."/>
            <person name="Boumezbeur F."/>
            <person name="Casellas F."/>
            <person name="Dore J."/>
            <person name="Guarner F."/>
            <person name="Hansen T."/>
            <person name="Hildebrand F."/>
            <person name="Kaas R.S."/>
            <person name="Kennedy S."/>
            <person name="Kristiansen K."/>
            <person name="Kultima J.R."/>
            <person name="Leonard P."/>
            <person name="Levenez F."/>
            <person name="Lund O."/>
            <person name="Moumen B."/>
            <person name="Le Paslier D."/>
            <person name="Pons N."/>
            <person name="Pedersen O."/>
            <person name="Prifti E."/>
            <person name="Qin J."/>
            <person name="Raes J."/>
            <person name="Tap J."/>
            <person name="Tims S."/>
            <person name="Ussery D.W."/>
            <person name="Yamada T."/>
            <person name="MetaHit consortium"/>
            <person name="Renault P."/>
            <person name="Sicheritz-Ponten T."/>
            <person name="Bork P."/>
            <person name="Wang J."/>
            <person name="Brunak S."/>
            <person name="Ehrlich S.D."/>
        </authorList>
    </citation>
    <scope>NUCLEOTIDE SEQUENCE [LARGE SCALE GENOMIC DNA]</scope>
</reference>
<sequence>MVAVAGRQRFLYALLGRNHAVGSFEVYALHLREVSLCYVRPCQFVVLMRQRVHRRYEDVQRRRVVETESLVRHNLQFGAYTGEVLRNLLYGVVGAHDDGYVRRVGAEFYQMVYSFDRLVERDVGVVVLRKQLDVYVSGVLALLRYLLAHVGIRTLQLFGKLHVVLAAALLKVVELYLGGTLEESVVEVDDTARRTVVVRQRAYVEHVAHLRKLALDVVQHTPVARTPAVDALLHVAHD</sequence>
<dbReference type="Proteomes" id="UP000018072">
    <property type="component" value="Unassembled WGS sequence"/>
</dbReference>
<organism evidence="1">
    <name type="scientific">Leyella stercorea CAG:629</name>
    <dbReference type="NCBI Taxonomy" id="1263103"/>
    <lineage>
        <taxon>Bacteria</taxon>
        <taxon>Pseudomonadati</taxon>
        <taxon>Bacteroidota</taxon>
        <taxon>Bacteroidia</taxon>
        <taxon>Bacteroidales</taxon>
        <taxon>Prevotellaceae</taxon>
        <taxon>Leyella</taxon>
    </lineage>
</organism>
<gene>
    <name evidence="1" type="ORF">BN741_00283</name>
</gene>
<comment type="caution">
    <text evidence="1">The sequence shown here is derived from an EMBL/GenBank/DDBJ whole genome shotgun (WGS) entry which is preliminary data.</text>
</comment>
<dbReference type="AlphaFoldDB" id="R7H737"/>
<protein>
    <submittedName>
        <fullName evidence="1">Uncharacterized protein</fullName>
    </submittedName>
</protein>